<proteinExistence type="predicted"/>
<evidence type="ECO:0000256" key="1">
    <source>
        <dbReference type="ARBA" id="ARBA00022723"/>
    </source>
</evidence>
<keyword evidence="2 5" id="KW-0863">Zinc-finger</keyword>
<evidence type="ECO:0000259" key="7">
    <source>
        <dbReference type="PROSITE" id="PS50950"/>
    </source>
</evidence>
<feature type="compositionally biased region" description="Basic and acidic residues" evidence="6">
    <location>
        <begin position="226"/>
        <end position="238"/>
    </location>
</feature>
<dbReference type="Pfam" id="PF05485">
    <property type="entry name" value="THAP"/>
    <property type="match status" value="1"/>
</dbReference>
<evidence type="ECO:0000256" key="6">
    <source>
        <dbReference type="SAM" id="MobiDB-lite"/>
    </source>
</evidence>
<feature type="region of interest" description="Disordered" evidence="6">
    <location>
        <begin position="99"/>
        <end position="148"/>
    </location>
</feature>
<dbReference type="InterPro" id="IPR052224">
    <property type="entry name" value="THAP_domain_protein"/>
</dbReference>
<keyword evidence="1" id="KW-0479">Metal-binding</keyword>
<comment type="caution">
    <text evidence="8">The sequence shown here is derived from an EMBL/GenBank/DDBJ whole genome shotgun (WGS) entry which is preliminary data.</text>
</comment>
<keyword evidence="9" id="KW-1185">Reference proteome</keyword>
<keyword evidence="3" id="KW-0862">Zinc</keyword>
<sequence>MVRRCAFPGCPNREKLTRKRKSALPMSKDERLTFHVFPTHDSERLKLWLLTIRRDVNFPIRYVKQMKLCSEHFSPDDFRPCQGTLRRLKRTAVPNQCLHNAQETSNAPTQLSQESEGSTQDPKSADPFQPNQDPCPADSPPTSQSTQATDLSFSPAYLADVCSRHFGDDCFTNKAQFDAAGFADCLKLKDGSVPAIRDPEHGPRAITDRSCLLTLRISPGGKKRTRTPEGTRAERERDTCHAKTRIDIGGAFPLWRKVGEQMGFKSDPEMAFFLLQRVCGENVLVPRRRKSTHVPAPQTEESEGDSTHPSDEDEDMEASEICYEVSPSHPKEEPVETELDNRLEVSTGPVATADHTKIDHNYLDSSLGSLTPAAVQARTRPSKRCSVQVLGSDCGCAL</sequence>
<feature type="region of interest" description="Disordered" evidence="6">
    <location>
        <begin position="289"/>
        <end position="318"/>
    </location>
</feature>
<evidence type="ECO:0000313" key="9">
    <source>
        <dbReference type="Proteomes" id="UP001059041"/>
    </source>
</evidence>
<evidence type="ECO:0000256" key="5">
    <source>
        <dbReference type="PROSITE-ProRule" id="PRU00309"/>
    </source>
</evidence>
<accession>A0A9W7WAM6</accession>
<keyword evidence="4 5" id="KW-0238">DNA-binding</keyword>
<organism evidence="8 9">
    <name type="scientific">Triplophysa rosa</name>
    <name type="common">Cave loach</name>
    <dbReference type="NCBI Taxonomy" id="992332"/>
    <lineage>
        <taxon>Eukaryota</taxon>
        <taxon>Metazoa</taxon>
        <taxon>Chordata</taxon>
        <taxon>Craniata</taxon>
        <taxon>Vertebrata</taxon>
        <taxon>Euteleostomi</taxon>
        <taxon>Actinopterygii</taxon>
        <taxon>Neopterygii</taxon>
        <taxon>Teleostei</taxon>
        <taxon>Ostariophysi</taxon>
        <taxon>Cypriniformes</taxon>
        <taxon>Nemacheilidae</taxon>
        <taxon>Triplophysa</taxon>
    </lineage>
</organism>
<feature type="domain" description="THAP-type" evidence="7">
    <location>
        <begin position="1"/>
        <end position="97"/>
    </location>
</feature>
<dbReference type="Proteomes" id="UP001059041">
    <property type="component" value="Linkage Group LG23"/>
</dbReference>
<dbReference type="PANTHER" id="PTHR46927:SF3">
    <property type="entry name" value="THAP-TYPE DOMAIN-CONTAINING PROTEIN"/>
    <property type="match status" value="1"/>
</dbReference>
<dbReference type="SUPFAM" id="SSF57716">
    <property type="entry name" value="Glucocorticoid receptor-like (DNA-binding domain)"/>
    <property type="match status" value="1"/>
</dbReference>
<evidence type="ECO:0000256" key="3">
    <source>
        <dbReference type="ARBA" id="ARBA00022833"/>
    </source>
</evidence>
<dbReference type="SMART" id="SM00980">
    <property type="entry name" value="THAP"/>
    <property type="match status" value="2"/>
</dbReference>
<dbReference type="PANTHER" id="PTHR46927">
    <property type="entry name" value="AGAP005574-PA"/>
    <property type="match status" value="1"/>
</dbReference>
<dbReference type="SMART" id="SM00692">
    <property type="entry name" value="DM3"/>
    <property type="match status" value="1"/>
</dbReference>
<gene>
    <name evidence="8" type="ORF">IRJ41_001131</name>
</gene>
<evidence type="ECO:0000313" key="8">
    <source>
        <dbReference type="EMBL" id="KAI7792270.1"/>
    </source>
</evidence>
<dbReference type="PROSITE" id="PS50950">
    <property type="entry name" value="ZF_THAP"/>
    <property type="match status" value="1"/>
</dbReference>
<evidence type="ECO:0000256" key="4">
    <source>
        <dbReference type="ARBA" id="ARBA00023125"/>
    </source>
</evidence>
<dbReference type="EMBL" id="JAFHDT010000023">
    <property type="protein sequence ID" value="KAI7792270.1"/>
    <property type="molecule type" value="Genomic_DNA"/>
</dbReference>
<dbReference type="AlphaFoldDB" id="A0A9W7WAM6"/>
<dbReference type="GO" id="GO:0008270">
    <property type="term" value="F:zinc ion binding"/>
    <property type="evidence" value="ECO:0007669"/>
    <property type="project" value="UniProtKB-KW"/>
</dbReference>
<feature type="region of interest" description="Disordered" evidence="6">
    <location>
        <begin position="219"/>
        <end position="238"/>
    </location>
</feature>
<feature type="compositionally biased region" description="Polar residues" evidence="6">
    <location>
        <begin position="99"/>
        <end position="122"/>
    </location>
</feature>
<evidence type="ECO:0000256" key="2">
    <source>
        <dbReference type="ARBA" id="ARBA00022771"/>
    </source>
</evidence>
<dbReference type="GO" id="GO:0003677">
    <property type="term" value="F:DNA binding"/>
    <property type="evidence" value="ECO:0007669"/>
    <property type="project" value="UniProtKB-UniRule"/>
</dbReference>
<name>A0A9W7WAM6_TRIRA</name>
<reference evidence="8" key="1">
    <citation type="submission" date="2021-02" db="EMBL/GenBank/DDBJ databases">
        <title>Comparative genomics reveals that relaxation of natural selection precedes convergent phenotypic evolution of cavefish.</title>
        <authorList>
            <person name="Peng Z."/>
        </authorList>
    </citation>
    <scope>NUCLEOTIDE SEQUENCE</scope>
    <source>
        <tissue evidence="8">Muscle</tissue>
    </source>
</reference>
<dbReference type="InterPro" id="IPR006612">
    <property type="entry name" value="THAP_Znf"/>
</dbReference>
<protein>
    <submittedName>
        <fullName evidence="8">FAD synthase</fullName>
    </submittedName>
</protein>